<keyword evidence="4" id="KW-1185">Reference proteome</keyword>
<feature type="domain" description="Cytosolic fatty-acid binding proteins" evidence="2">
    <location>
        <begin position="5"/>
        <end position="22"/>
    </location>
</feature>
<dbReference type="Proteomes" id="UP001295444">
    <property type="component" value="Chromosome 06"/>
</dbReference>
<dbReference type="InterPro" id="IPR000463">
    <property type="entry name" value="Fatty_acid-bd"/>
</dbReference>
<dbReference type="EMBL" id="OW240917">
    <property type="protein sequence ID" value="CAH2299498.1"/>
    <property type="molecule type" value="Genomic_DNA"/>
</dbReference>
<dbReference type="SUPFAM" id="SSF50814">
    <property type="entry name" value="Lipocalins"/>
    <property type="match status" value="1"/>
</dbReference>
<dbReference type="AlphaFoldDB" id="A0AAD1SDL1"/>
<evidence type="ECO:0000313" key="4">
    <source>
        <dbReference type="Proteomes" id="UP001295444"/>
    </source>
</evidence>
<gene>
    <name evidence="3" type="ORF">PECUL_23A023380</name>
</gene>
<dbReference type="GO" id="GO:0008289">
    <property type="term" value="F:lipid binding"/>
    <property type="evidence" value="ECO:0007669"/>
    <property type="project" value="InterPro"/>
</dbReference>
<dbReference type="PANTHER" id="PTHR11955">
    <property type="entry name" value="FATTY ACID BINDING PROTEIN"/>
    <property type="match status" value="1"/>
</dbReference>
<evidence type="ECO:0000313" key="3">
    <source>
        <dbReference type="EMBL" id="CAH2299498.1"/>
    </source>
</evidence>
<dbReference type="Gene3D" id="2.40.128.20">
    <property type="match status" value="1"/>
</dbReference>
<evidence type="ECO:0000256" key="1">
    <source>
        <dbReference type="ARBA" id="ARBA00008390"/>
    </source>
</evidence>
<sequence length="115" mass="12896">MAFSGTYQLESQENFETFMRAIGLPEELIEKGKHAKSVTEVVQNGNHFIFTVTTGPRVQRSEFTIGEEAEFDSIKGGKVKAVVNREGNKLITKLEDITTVTEFDGDKLINLEELE</sequence>
<comment type="similarity">
    <text evidence="1">Belongs to the calycin superfamily. Fatty-acid binding protein (FABP) family.</text>
</comment>
<dbReference type="InterPro" id="IPR031259">
    <property type="entry name" value="ILBP"/>
</dbReference>
<name>A0AAD1SDL1_PELCU</name>
<dbReference type="PROSITE" id="PS00214">
    <property type="entry name" value="FABP"/>
    <property type="match status" value="1"/>
</dbReference>
<reference evidence="3" key="1">
    <citation type="submission" date="2022-03" db="EMBL/GenBank/DDBJ databases">
        <authorList>
            <person name="Alioto T."/>
            <person name="Alioto T."/>
            <person name="Gomez Garrido J."/>
        </authorList>
    </citation>
    <scope>NUCLEOTIDE SEQUENCE</scope>
</reference>
<dbReference type="PRINTS" id="PR00178">
    <property type="entry name" value="FATTYACIDBP"/>
</dbReference>
<proteinExistence type="inferred from homology"/>
<dbReference type="Pfam" id="PF14651">
    <property type="entry name" value="Lipocalin_7"/>
    <property type="match status" value="1"/>
</dbReference>
<organism evidence="3 4">
    <name type="scientific">Pelobates cultripes</name>
    <name type="common">Western spadefoot toad</name>
    <dbReference type="NCBI Taxonomy" id="61616"/>
    <lineage>
        <taxon>Eukaryota</taxon>
        <taxon>Metazoa</taxon>
        <taxon>Chordata</taxon>
        <taxon>Craniata</taxon>
        <taxon>Vertebrata</taxon>
        <taxon>Euteleostomi</taxon>
        <taxon>Amphibia</taxon>
        <taxon>Batrachia</taxon>
        <taxon>Anura</taxon>
        <taxon>Pelobatoidea</taxon>
        <taxon>Pelobatidae</taxon>
        <taxon>Pelobates</taxon>
    </lineage>
</organism>
<evidence type="ECO:0000259" key="2">
    <source>
        <dbReference type="PROSITE" id="PS00214"/>
    </source>
</evidence>
<protein>
    <submittedName>
        <fullName evidence="3">Fatty acid-binding, liver</fullName>
    </submittedName>
</protein>
<dbReference type="InterPro" id="IPR012674">
    <property type="entry name" value="Calycin"/>
</dbReference>
<accession>A0AAD1SDL1</accession>